<proteinExistence type="predicted"/>
<dbReference type="EMBL" id="WIXP02000002">
    <property type="protein sequence ID" value="KAF6214538.1"/>
    <property type="molecule type" value="Genomic_DNA"/>
</dbReference>
<name>A0A6A4KI47_APOLU</name>
<reference evidence="1" key="1">
    <citation type="journal article" date="2021" name="Mol. Ecol. Resour.">
        <title>Apolygus lucorum genome provides insights into omnivorousness and mesophyll feeding.</title>
        <authorList>
            <person name="Liu Y."/>
            <person name="Liu H."/>
            <person name="Wang H."/>
            <person name="Huang T."/>
            <person name="Liu B."/>
            <person name="Yang B."/>
            <person name="Yin L."/>
            <person name="Li B."/>
            <person name="Zhang Y."/>
            <person name="Zhang S."/>
            <person name="Jiang F."/>
            <person name="Zhang X."/>
            <person name="Ren Y."/>
            <person name="Wang B."/>
            <person name="Wang S."/>
            <person name="Lu Y."/>
            <person name="Wu K."/>
            <person name="Fan W."/>
            <person name="Wang G."/>
        </authorList>
    </citation>
    <scope>NUCLEOTIDE SEQUENCE</scope>
    <source>
        <strain evidence="1">12Hb</strain>
    </source>
</reference>
<evidence type="ECO:0000313" key="2">
    <source>
        <dbReference type="Proteomes" id="UP000466442"/>
    </source>
</evidence>
<keyword evidence="2" id="KW-1185">Reference proteome</keyword>
<dbReference type="Proteomes" id="UP000466442">
    <property type="component" value="Unassembled WGS sequence"/>
</dbReference>
<gene>
    <name evidence="1" type="ORF">GE061_009281</name>
</gene>
<comment type="caution">
    <text evidence="1">The sequence shown here is derived from an EMBL/GenBank/DDBJ whole genome shotgun (WGS) entry which is preliminary data.</text>
</comment>
<sequence>MPFSLFEDPSTSVFQKKEEIWKRTQLLAKHPFSYRSCPGLLSLAVCLHLARNPKSLHPQPSTKSVHFVE</sequence>
<evidence type="ECO:0000313" key="1">
    <source>
        <dbReference type="EMBL" id="KAF6214538.1"/>
    </source>
</evidence>
<dbReference type="AlphaFoldDB" id="A0A6A4KI47"/>
<accession>A0A6A4KI47</accession>
<organism evidence="1 2">
    <name type="scientific">Apolygus lucorum</name>
    <name type="common">Small green plant bug</name>
    <name type="synonym">Lygocoris lucorum</name>
    <dbReference type="NCBI Taxonomy" id="248454"/>
    <lineage>
        <taxon>Eukaryota</taxon>
        <taxon>Metazoa</taxon>
        <taxon>Ecdysozoa</taxon>
        <taxon>Arthropoda</taxon>
        <taxon>Hexapoda</taxon>
        <taxon>Insecta</taxon>
        <taxon>Pterygota</taxon>
        <taxon>Neoptera</taxon>
        <taxon>Paraneoptera</taxon>
        <taxon>Hemiptera</taxon>
        <taxon>Heteroptera</taxon>
        <taxon>Panheteroptera</taxon>
        <taxon>Cimicomorpha</taxon>
        <taxon>Miridae</taxon>
        <taxon>Mirini</taxon>
        <taxon>Apolygus</taxon>
    </lineage>
</organism>
<protein>
    <submittedName>
        <fullName evidence="1">Uncharacterized protein</fullName>
    </submittedName>
</protein>